<dbReference type="RefSeq" id="WP_092163935.1">
    <property type="nucleotide sequence ID" value="NZ_BNAB01000002.1"/>
</dbReference>
<dbReference type="PANTHER" id="PTHR31956:SF1">
    <property type="entry name" value="NON-SPECIFIC PHOSPHOLIPASE C1"/>
    <property type="match status" value="1"/>
</dbReference>
<keyword evidence="5" id="KW-1185">Reference proteome</keyword>
<evidence type="ECO:0000313" key="3">
    <source>
        <dbReference type="EMBL" id="GHD99413.1"/>
    </source>
</evidence>
<dbReference type="Gene3D" id="3.40.720.10">
    <property type="entry name" value="Alkaline Phosphatase, subunit A"/>
    <property type="match status" value="2"/>
</dbReference>
<keyword evidence="1" id="KW-0378">Hydrolase</keyword>
<reference evidence="4 5" key="2">
    <citation type="submission" date="2016-10" db="EMBL/GenBank/DDBJ databases">
        <authorList>
            <person name="Varghese N."/>
            <person name="Submissions S."/>
        </authorList>
    </citation>
    <scope>NUCLEOTIDE SEQUENCE [LARGE SCALE GENOMIC DNA]</scope>
    <source>
        <strain evidence="4 5">DSM 24802</strain>
    </source>
</reference>
<sequence length="550" mass="58273">MIKRIHRPQIAAAVSALALACAAAPGAQAQTAGHVTAAPNTATPIKHLVVIFQENVSFDHYFGTYPKATNPKGEPAFHAAPATPEANTLLSAGLLEHNPNKTNAGNGADAALPFRLDRTQAATADQNHGYTAEQAAYDGGKMDLFPANTGRGSKGGAGSFGTKGQVMGYFDGNTVTALWNYAQNFAMSDNSFSTTFGPSSPGAINLVSGQTNGVMLPVGATLEADGTYDKGRVVPDGQGGWTMISDLDPTGDVCSHGKTALMTGRNIGDMLNARGITWGWFEGGFDLSVTNPNGTTGCGRKTTSAVTHVNIVDYIPHHEPFQYYPSTANPTHKRPASVAVIGTDHDGGANHQYDMKDWYAALDADNLPAVSFLKAPGFEDGHAGYSDPLDGQHFIVRAVNAVEKSKFWKDTAIIVLYDDSDGWYDHAHAVINPSYLRVRGYDVLDGGKCGTTGVPLPGVQGKPAQGRCGYGTRQPFVVISPYAKPNYIDHTLTDQTSVMRFIEDNWMGGQRLGQGSFDAVAGSIDGMFDWAKPTAHALILDPKTGAPLHS</sequence>
<reference evidence="3" key="3">
    <citation type="submission" date="2023-06" db="EMBL/GenBank/DDBJ databases">
        <authorList>
            <person name="Sun Q."/>
            <person name="Zhou Y."/>
        </authorList>
    </citation>
    <scope>NUCLEOTIDE SEQUENCE</scope>
    <source>
        <strain evidence="3">CGMCC 1.10859</strain>
    </source>
</reference>
<gene>
    <name evidence="3" type="ORF">GCM10008024_06690</name>
    <name evidence="4" type="ORF">SAMN05444006_102207</name>
</gene>
<organism evidence="3 6">
    <name type="scientific">Allgaiera indica</name>
    <dbReference type="NCBI Taxonomy" id="765699"/>
    <lineage>
        <taxon>Bacteria</taxon>
        <taxon>Pseudomonadati</taxon>
        <taxon>Pseudomonadota</taxon>
        <taxon>Alphaproteobacteria</taxon>
        <taxon>Rhodobacterales</taxon>
        <taxon>Paracoccaceae</taxon>
        <taxon>Allgaiera</taxon>
    </lineage>
</organism>
<reference evidence="3" key="1">
    <citation type="journal article" date="2014" name="Int. J. Syst. Evol. Microbiol.">
        <title>Complete genome sequence of Corynebacterium casei LMG S-19264T (=DSM 44701T), isolated from a smear-ripened cheese.</title>
        <authorList>
            <consortium name="US DOE Joint Genome Institute (JGI-PGF)"/>
            <person name="Walter F."/>
            <person name="Albersmeier A."/>
            <person name="Kalinowski J."/>
            <person name="Ruckert C."/>
        </authorList>
    </citation>
    <scope>NUCLEOTIDE SEQUENCE</scope>
    <source>
        <strain evidence="3">CGMCC 1.10859</strain>
    </source>
</reference>
<dbReference type="EMBL" id="FNOB01000002">
    <property type="protein sequence ID" value="SDW26517.1"/>
    <property type="molecule type" value="Genomic_DNA"/>
</dbReference>
<proteinExistence type="predicted"/>
<name>A0AAN4UNU7_9RHOB</name>
<dbReference type="Proteomes" id="UP000634647">
    <property type="component" value="Unassembled WGS sequence"/>
</dbReference>
<dbReference type="CDD" id="cd16013">
    <property type="entry name" value="AcpA"/>
    <property type="match status" value="1"/>
</dbReference>
<dbReference type="GO" id="GO:0042578">
    <property type="term" value="F:phosphoric ester hydrolase activity"/>
    <property type="evidence" value="ECO:0007669"/>
    <property type="project" value="UniProtKB-ARBA"/>
</dbReference>
<accession>A0AAN4UNU7</accession>
<protein>
    <submittedName>
        <fullName evidence="3">Phospholipase C</fullName>
    </submittedName>
</protein>
<keyword evidence="2" id="KW-0732">Signal</keyword>
<dbReference type="PROSITE" id="PS51257">
    <property type="entry name" value="PROKAR_LIPOPROTEIN"/>
    <property type="match status" value="1"/>
</dbReference>
<evidence type="ECO:0000256" key="1">
    <source>
        <dbReference type="ARBA" id="ARBA00022801"/>
    </source>
</evidence>
<dbReference type="InterPro" id="IPR017850">
    <property type="entry name" value="Alkaline_phosphatase_core_sf"/>
</dbReference>
<evidence type="ECO:0000313" key="5">
    <source>
        <dbReference type="Proteomes" id="UP000199541"/>
    </source>
</evidence>
<dbReference type="AlphaFoldDB" id="A0AAN4UNU7"/>
<comment type="caution">
    <text evidence="3">The sequence shown here is derived from an EMBL/GenBank/DDBJ whole genome shotgun (WGS) entry which is preliminary data.</text>
</comment>
<dbReference type="Pfam" id="PF04185">
    <property type="entry name" value="Phosphoesterase"/>
    <property type="match status" value="1"/>
</dbReference>
<evidence type="ECO:0000313" key="4">
    <source>
        <dbReference type="EMBL" id="SDW26517.1"/>
    </source>
</evidence>
<evidence type="ECO:0000256" key="2">
    <source>
        <dbReference type="SAM" id="SignalP"/>
    </source>
</evidence>
<evidence type="ECO:0000313" key="6">
    <source>
        <dbReference type="Proteomes" id="UP000634647"/>
    </source>
</evidence>
<dbReference type="Proteomes" id="UP000199541">
    <property type="component" value="Unassembled WGS sequence"/>
</dbReference>
<dbReference type="PANTHER" id="PTHR31956">
    <property type="entry name" value="NON-SPECIFIC PHOSPHOLIPASE C4-RELATED"/>
    <property type="match status" value="1"/>
</dbReference>
<dbReference type="InterPro" id="IPR007312">
    <property type="entry name" value="Phosphoesterase"/>
</dbReference>
<feature type="chain" id="PRO_5042913903" evidence="2">
    <location>
        <begin position="30"/>
        <end position="550"/>
    </location>
</feature>
<dbReference type="EMBL" id="BNAB01000002">
    <property type="protein sequence ID" value="GHD99413.1"/>
    <property type="molecule type" value="Genomic_DNA"/>
</dbReference>
<feature type="signal peptide" evidence="2">
    <location>
        <begin position="1"/>
        <end position="29"/>
    </location>
</feature>